<evidence type="ECO:0000256" key="7">
    <source>
        <dbReference type="ARBA" id="ARBA00023061"/>
    </source>
</evidence>
<evidence type="ECO:0000256" key="3">
    <source>
        <dbReference type="ARBA" id="ARBA00007106"/>
    </source>
</evidence>
<dbReference type="Proteomes" id="UP001565236">
    <property type="component" value="Unassembled WGS sequence"/>
</dbReference>
<dbReference type="GO" id="GO:0047605">
    <property type="term" value="F:acetolactate decarboxylase activity"/>
    <property type="evidence" value="ECO:0007669"/>
    <property type="project" value="UniProtKB-EC"/>
</dbReference>
<dbReference type="EC" id="4.1.1.5" evidence="4 9"/>
<keyword evidence="6 9" id="KW-0210">Decarboxylase</keyword>
<organism evidence="10 11">
    <name type="scientific">Ligilactobacillus faecis</name>
    <dbReference type="NCBI Taxonomy" id="762833"/>
    <lineage>
        <taxon>Bacteria</taxon>
        <taxon>Bacillati</taxon>
        <taxon>Bacillota</taxon>
        <taxon>Bacilli</taxon>
        <taxon>Lactobacillales</taxon>
        <taxon>Lactobacillaceae</taxon>
        <taxon>Ligilactobacillus</taxon>
    </lineage>
</organism>
<dbReference type="Gene3D" id="3.30.1330.80">
    <property type="entry name" value="Hypothetical protein, similar to alpha- acetolactate decarboxylase, domain 2"/>
    <property type="match status" value="2"/>
</dbReference>
<evidence type="ECO:0000256" key="1">
    <source>
        <dbReference type="ARBA" id="ARBA00001784"/>
    </source>
</evidence>
<dbReference type="RefSeq" id="WP_280606668.1">
    <property type="nucleotide sequence ID" value="NZ_CP123639.1"/>
</dbReference>
<evidence type="ECO:0000256" key="8">
    <source>
        <dbReference type="ARBA" id="ARBA00023239"/>
    </source>
</evidence>
<gene>
    <name evidence="10" type="primary">budA</name>
    <name evidence="10" type="ORF">AALT52_08995</name>
</gene>
<protein>
    <recommendedName>
        <fullName evidence="5 9">Alpha-acetolactate decarboxylase</fullName>
        <ecNumber evidence="4 9">4.1.1.5</ecNumber>
    </recommendedName>
</protein>
<dbReference type="PANTHER" id="PTHR35524:SF1">
    <property type="entry name" value="ALPHA-ACETOLACTATE DECARBOXYLASE"/>
    <property type="match status" value="1"/>
</dbReference>
<keyword evidence="7 9" id="KW-0005">Acetoin biosynthesis</keyword>
<evidence type="ECO:0000256" key="5">
    <source>
        <dbReference type="ARBA" id="ARBA00020164"/>
    </source>
</evidence>
<dbReference type="SUPFAM" id="SSF117856">
    <property type="entry name" value="AF0104/ALDC/Ptd012-like"/>
    <property type="match status" value="1"/>
</dbReference>
<dbReference type="CDD" id="cd17299">
    <property type="entry name" value="acetolactate_decarboxylase"/>
    <property type="match status" value="1"/>
</dbReference>
<dbReference type="PANTHER" id="PTHR35524">
    <property type="entry name" value="ALPHA-ACETOLACTATE DECARBOXYLASE"/>
    <property type="match status" value="1"/>
</dbReference>
<comment type="catalytic activity">
    <reaction evidence="1 9">
        <text>(2S)-2-acetolactate + H(+) = (R)-acetoin + CO2</text>
        <dbReference type="Rhea" id="RHEA:21580"/>
        <dbReference type="ChEBI" id="CHEBI:15378"/>
        <dbReference type="ChEBI" id="CHEBI:15686"/>
        <dbReference type="ChEBI" id="CHEBI:16526"/>
        <dbReference type="ChEBI" id="CHEBI:58476"/>
        <dbReference type="EC" id="4.1.1.5"/>
    </reaction>
</comment>
<evidence type="ECO:0000313" key="10">
    <source>
        <dbReference type="EMBL" id="MEY8663021.1"/>
    </source>
</evidence>
<evidence type="ECO:0000256" key="6">
    <source>
        <dbReference type="ARBA" id="ARBA00022793"/>
    </source>
</evidence>
<comment type="similarity">
    <text evidence="3 9">Belongs to the alpha-acetolactate decarboxylase family.</text>
</comment>
<dbReference type="PIRSF" id="PIRSF001332">
    <property type="entry name" value="Acetolac_decarb"/>
    <property type="match status" value="1"/>
</dbReference>
<evidence type="ECO:0000256" key="2">
    <source>
        <dbReference type="ARBA" id="ARBA00005170"/>
    </source>
</evidence>
<comment type="pathway">
    <text evidence="2 9">Polyol metabolism; (R,R)-butane-2,3-diol biosynthesis; (R,R)-butane-2,3-diol from pyruvate: step 2/3.</text>
</comment>
<keyword evidence="8 9" id="KW-0456">Lyase</keyword>
<accession>A0ABV4DRD3</accession>
<evidence type="ECO:0000256" key="9">
    <source>
        <dbReference type="PIRNR" id="PIRNR001332"/>
    </source>
</evidence>
<reference evidence="10 11" key="1">
    <citation type="submission" date="2024-03" db="EMBL/GenBank/DDBJ databases">
        <title>Mouse gut bacterial collection (mGBC) of GemPharmatech.</title>
        <authorList>
            <person name="He Y."/>
            <person name="Dong L."/>
            <person name="Wu D."/>
            <person name="Gao X."/>
            <person name="Lin Z."/>
        </authorList>
    </citation>
    <scope>NUCLEOTIDE SEQUENCE [LARGE SCALE GENOMIC DNA]</scope>
    <source>
        <strain evidence="10 11">15-30</strain>
    </source>
</reference>
<dbReference type="EMBL" id="JBCLUF010000039">
    <property type="protein sequence ID" value="MEY8663021.1"/>
    <property type="molecule type" value="Genomic_DNA"/>
</dbReference>
<dbReference type="InterPro" id="IPR005128">
    <property type="entry name" value="Acetolactate_a_deCO2ase"/>
</dbReference>
<proteinExistence type="inferred from homology"/>
<sequence>MKQKEAKVYQHGTLGMLVPGLFNGTLSVAELLEHGDHGIGTASGLDGEMILLAGTPYLVQSTGRVRILEQSEKVPFATVHFAQKKDTFEGEALDKKAFEQAVLAKYPYKNLFFAVTATGRFKQVKTRAVAKQEPPYPPLTAVAAAQTVFEKQNVTGTLLGYYAPGLFDGMAVAGYHLHFLDDAKSFGGHVLDFELASGKISVEPFATVEQHFPLQDESFLAEQIESASLHAQLKQAEG</sequence>
<keyword evidence="11" id="KW-1185">Reference proteome</keyword>
<evidence type="ECO:0000256" key="4">
    <source>
        <dbReference type="ARBA" id="ARBA00013204"/>
    </source>
</evidence>
<evidence type="ECO:0000313" key="11">
    <source>
        <dbReference type="Proteomes" id="UP001565236"/>
    </source>
</evidence>
<dbReference type="Pfam" id="PF03306">
    <property type="entry name" value="AAL_decarboxy"/>
    <property type="match status" value="1"/>
</dbReference>
<comment type="caution">
    <text evidence="10">The sequence shown here is derived from an EMBL/GenBank/DDBJ whole genome shotgun (WGS) entry which is preliminary data.</text>
</comment>
<name>A0ABV4DRD3_9LACO</name>
<dbReference type="NCBIfam" id="TIGR01252">
    <property type="entry name" value="acetolac_decarb"/>
    <property type="match status" value="1"/>
</dbReference>